<evidence type="ECO:0000313" key="3">
    <source>
        <dbReference type="Proteomes" id="UP000268059"/>
    </source>
</evidence>
<evidence type="ECO:0000256" key="1">
    <source>
        <dbReference type="SAM" id="Phobius"/>
    </source>
</evidence>
<keyword evidence="3" id="KW-1185">Reference proteome</keyword>
<dbReference type="EMBL" id="AP019309">
    <property type="protein sequence ID" value="BBH25195.1"/>
    <property type="molecule type" value="Genomic_DNA"/>
</dbReference>
<dbReference type="Pfam" id="PF12669">
    <property type="entry name" value="FeoB_associated"/>
    <property type="match status" value="1"/>
</dbReference>
<protein>
    <recommendedName>
        <fullName evidence="4">FeoB-associated Cys-rich membrane protein</fullName>
    </recommendedName>
</protein>
<accession>A0A3G9J9Y8</accession>
<evidence type="ECO:0000313" key="2">
    <source>
        <dbReference type="EMBL" id="BBH25195.1"/>
    </source>
</evidence>
<keyword evidence="1" id="KW-0472">Membrane</keyword>
<dbReference type="AlphaFoldDB" id="A0A3G9J9Y8"/>
<proteinExistence type="predicted"/>
<keyword evidence="1" id="KW-0812">Transmembrane</keyword>
<dbReference type="OrthoDB" id="1645062at2"/>
<name>A0A3G9J9Y8_9FIRM</name>
<dbReference type="InParanoid" id="A0A3G9J9Y8"/>
<sequence>MIATIIICIIIGIWMLYVGYRRFFDKKHSIGSCGGSCHDCHSELCHLDLVKEYRRDQARQKTETL</sequence>
<reference evidence="2 3" key="1">
    <citation type="submission" date="2018-11" db="EMBL/GenBank/DDBJ databases">
        <title>Novel Erysipelotrichaceae bacterium isolated from small intestine of a swine.</title>
        <authorList>
            <person name="Kim J.S."/>
            <person name="Choe H."/>
            <person name="Lee Y.R."/>
            <person name="Kim K.M."/>
            <person name="Park D.S."/>
        </authorList>
    </citation>
    <scope>NUCLEOTIDE SEQUENCE [LARGE SCALE GENOMIC DNA]</scope>
    <source>
        <strain evidence="2 3">SG0102</strain>
    </source>
</reference>
<evidence type="ECO:0008006" key="4">
    <source>
        <dbReference type="Google" id="ProtNLM"/>
    </source>
</evidence>
<dbReference type="Proteomes" id="UP000268059">
    <property type="component" value="Chromosome"/>
</dbReference>
<dbReference type="KEGG" id="ebm:SG0102_01290"/>
<dbReference type="RefSeq" id="WP_157982938.1">
    <property type="nucleotide sequence ID" value="NZ_AP019309.1"/>
</dbReference>
<keyword evidence="1" id="KW-1133">Transmembrane helix</keyword>
<gene>
    <name evidence="2" type="ORF">SG0102_01290</name>
</gene>
<organism evidence="2 3">
    <name type="scientific">Intestinibaculum porci</name>
    <dbReference type="NCBI Taxonomy" id="2487118"/>
    <lineage>
        <taxon>Bacteria</taxon>
        <taxon>Bacillati</taxon>
        <taxon>Bacillota</taxon>
        <taxon>Erysipelotrichia</taxon>
        <taxon>Erysipelotrichales</taxon>
        <taxon>Erysipelotrichaceae</taxon>
        <taxon>Intestinibaculum</taxon>
    </lineage>
</organism>
<feature type="transmembrane region" description="Helical" evidence="1">
    <location>
        <begin position="6"/>
        <end position="24"/>
    </location>
</feature>